<evidence type="ECO:0000313" key="1">
    <source>
        <dbReference type="EMBL" id="PNX59465.1"/>
    </source>
</evidence>
<reference evidence="1 2" key="1">
    <citation type="journal article" date="2014" name="Am. J. Bot.">
        <title>Genome assembly and annotation for red clover (Trifolium pratense; Fabaceae).</title>
        <authorList>
            <person name="Istvanek J."/>
            <person name="Jaros M."/>
            <person name="Krenek A."/>
            <person name="Repkova J."/>
        </authorList>
    </citation>
    <scope>NUCLEOTIDE SEQUENCE [LARGE SCALE GENOMIC DNA]</scope>
    <source>
        <strain evidence="2">cv. Tatra</strain>
        <tissue evidence="1">Young leaves</tissue>
    </source>
</reference>
<protein>
    <submittedName>
        <fullName evidence="1">Uncharacterized protein</fullName>
    </submittedName>
</protein>
<dbReference type="Proteomes" id="UP000236291">
    <property type="component" value="Unassembled WGS sequence"/>
</dbReference>
<dbReference type="EMBL" id="ASHM01080738">
    <property type="protein sequence ID" value="PNX59465.1"/>
    <property type="molecule type" value="Genomic_DNA"/>
</dbReference>
<gene>
    <name evidence="1" type="ORF">L195_g051431</name>
</gene>
<organism evidence="1 2">
    <name type="scientific">Trifolium pratense</name>
    <name type="common">Red clover</name>
    <dbReference type="NCBI Taxonomy" id="57577"/>
    <lineage>
        <taxon>Eukaryota</taxon>
        <taxon>Viridiplantae</taxon>
        <taxon>Streptophyta</taxon>
        <taxon>Embryophyta</taxon>
        <taxon>Tracheophyta</taxon>
        <taxon>Spermatophyta</taxon>
        <taxon>Magnoliopsida</taxon>
        <taxon>eudicotyledons</taxon>
        <taxon>Gunneridae</taxon>
        <taxon>Pentapetalae</taxon>
        <taxon>rosids</taxon>
        <taxon>fabids</taxon>
        <taxon>Fabales</taxon>
        <taxon>Fabaceae</taxon>
        <taxon>Papilionoideae</taxon>
        <taxon>50 kb inversion clade</taxon>
        <taxon>NPAAA clade</taxon>
        <taxon>Hologalegina</taxon>
        <taxon>IRL clade</taxon>
        <taxon>Trifolieae</taxon>
        <taxon>Trifolium</taxon>
    </lineage>
</organism>
<reference evidence="1 2" key="2">
    <citation type="journal article" date="2017" name="Front. Plant Sci.">
        <title>Gene Classification and Mining of Molecular Markers Useful in Red Clover (Trifolium pratense) Breeding.</title>
        <authorList>
            <person name="Istvanek J."/>
            <person name="Dluhosova J."/>
            <person name="Dluhos P."/>
            <person name="Patkova L."/>
            <person name="Nedelnik J."/>
            <person name="Repkova J."/>
        </authorList>
    </citation>
    <scope>NUCLEOTIDE SEQUENCE [LARGE SCALE GENOMIC DNA]</scope>
    <source>
        <strain evidence="2">cv. Tatra</strain>
        <tissue evidence="1">Young leaves</tissue>
    </source>
</reference>
<name>A0A2K3JZI3_TRIPR</name>
<comment type="caution">
    <text evidence="1">The sequence shown here is derived from an EMBL/GenBank/DDBJ whole genome shotgun (WGS) entry which is preliminary data.</text>
</comment>
<evidence type="ECO:0000313" key="2">
    <source>
        <dbReference type="Proteomes" id="UP000236291"/>
    </source>
</evidence>
<proteinExistence type="predicted"/>
<dbReference type="AlphaFoldDB" id="A0A2K3JZI3"/>
<accession>A0A2K3JZI3</accession>
<sequence length="69" mass="7967">MAQVNFLTDPQEEKSTLRPADRCSGFWMDRRKTCLCRFDLSFPTCRTRGWGFYCGMGSPDSCFKQTGQI</sequence>